<dbReference type="EMBL" id="SIHI01000009">
    <property type="protein sequence ID" value="TWT51941.1"/>
    <property type="molecule type" value="Genomic_DNA"/>
</dbReference>
<dbReference type="InterPro" id="IPR011465">
    <property type="entry name" value="DUF1571"/>
</dbReference>
<dbReference type="AlphaFoldDB" id="A0A5C5WPA1"/>
<keyword evidence="2" id="KW-1185">Reference proteome</keyword>
<reference evidence="1 2" key="1">
    <citation type="submission" date="2019-02" db="EMBL/GenBank/DDBJ databases">
        <title>Deep-cultivation of Planctomycetes and their phenomic and genomic characterization uncovers novel biology.</title>
        <authorList>
            <person name="Wiegand S."/>
            <person name="Jogler M."/>
            <person name="Boedeker C."/>
            <person name="Pinto D."/>
            <person name="Vollmers J."/>
            <person name="Rivas-Marin E."/>
            <person name="Kohn T."/>
            <person name="Peeters S.H."/>
            <person name="Heuer A."/>
            <person name="Rast P."/>
            <person name="Oberbeckmann S."/>
            <person name="Bunk B."/>
            <person name="Jeske O."/>
            <person name="Meyerdierks A."/>
            <person name="Storesund J.E."/>
            <person name="Kallscheuer N."/>
            <person name="Luecker S."/>
            <person name="Lage O.M."/>
            <person name="Pohl T."/>
            <person name="Merkel B.J."/>
            <person name="Hornburger P."/>
            <person name="Mueller R.-W."/>
            <person name="Bruemmer F."/>
            <person name="Labrenz M."/>
            <person name="Spormann A.M."/>
            <person name="Op Den Camp H."/>
            <person name="Overmann J."/>
            <person name="Amann R."/>
            <person name="Jetten M.S.M."/>
            <person name="Mascher T."/>
            <person name="Medema M.H."/>
            <person name="Devos D.P."/>
            <person name="Kaster A.-K."/>
            <person name="Ovreas L."/>
            <person name="Rohde M."/>
            <person name="Galperin M.Y."/>
            <person name="Jogler C."/>
        </authorList>
    </citation>
    <scope>NUCLEOTIDE SEQUENCE [LARGE SCALE GENOMIC DNA]</scope>
    <source>
        <strain evidence="1 2">KOR42</strain>
    </source>
</reference>
<organism evidence="1 2">
    <name type="scientific">Thalassoglobus neptunius</name>
    <dbReference type="NCBI Taxonomy" id="1938619"/>
    <lineage>
        <taxon>Bacteria</taxon>
        <taxon>Pseudomonadati</taxon>
        <taxon>Planctomycetota</taxon>
        <taxon>Planctomycetia</taxon>
        <taxon>Planctomycetales</taxon>
        <taxon>Planctomycetaceae</taxon>
        <taxon>Thalassoglobus</taxon>
    </lineage>
</organism>
<proteinExistence type="predicted"/>
<gene>
    <name evidence="1" type="ORF">KOR42_32240</name>
</gene>
<evidence type="ECO:0000313" key="2">
    <source>
        <dbReference type="Proteomes" id="UP000317243"/>
    </source>
</evidence>
<evidence type="ECO:0008006" key="3">
    <source>
        <dbReference type="Google" id="ProtNLM"/>
    </source>
</evidence>
<protein>
    <recommendedName>
        <fullName evidence="3">DUF1571 domain-containing protein</fullName>
    </recommendedName>
</protein>
<comment type="caution">
    <text evidence="1">The sequence shown here is derived from an EMBL/GenBank/DDBJ whole genome shotgun (WGS) entry which is preliminary data.</text>
</comment>
<name>A0A5C5WPA1_9PLAN</name>
<sequence length="300" mass="33534">MQRLTTHQFHGEIPAAKSLQEEIRTMTGINSNDRRAFLIKTIGGAFGLGAGILVGNQIFADPTRIASKVADTPDSHPLAPALQLGTKALESLDGVKDYTADFTKRELIGRKLLDSQIKLKLREDPFSVYLKILKPVAGREALYVAGQHDGKMKAHDVGFAGLAGTLSLDVDGSFAMSENRYPITMAGMKIMASKVLEQWLNDLQYTDIDVNYYPNARIGKVSCKAIETIHRQHPKDVKFQMTRLYVEQERGLPIRVQQYEFPGIRQKNPVLAEDYLYSNIKLNAGLTDKDFSLTNPEYNF</sequence>
<dbReference type="Proteomes" id="UP000317243">
    <property type="component" value="Unassembled WGS sequence"/>
</dbReference>
<dbReference type="Pfam" id="PF07608">
    <property type="entry name" value="DUF1571"/>
    <property type="match status" value="1"/>
</dbReference>
<evidence type="ECO:0000313" key="1">
    <source>
        <dbReference type="EMBL" id="TWT51941.1"/>
    </source>
</evidence>
<accession>A0A5C5WPA1</accession>